<evidence type="ECO:0000256" key="5">
    <source>
        <dbReference type="ARBA" id="ARBA00023136"/>
    </source>
</evidence>
<name>A0A4Q9E2H1_9BACL</name>
<evidence type="ECO:0000256" key="4">
    <source>
        <dbReference type="ARBA" id="ARBA00022729"/>
    </source>
</evidence>
<protein>
    <submittedName>
        <fullName evidence="10">Ger(X)C family spore germination protein</fullName>
    </submittedName>
</protein>
<dbReference type="InterPro" id="IPR038501">
    <property type="entry name" value="Spore_GerAC_C_sf"/>
</dbReference>
<evidence type="ECO:0000259" key="8">
    <source>
        <dbReference type="Pfam" id="PF05504"/>
    </source>
</evidence>
<accession>A0A4Q9E2H1</accession>
<evidence type="ECO:0000313" key="11">
    <source>
        <dbReference type="Proteomes" id="UP000293142"/>
    </source>
</evidence>
<dbReference type="AlphaFoldDB" id="A0A4Q9E2H1"/>
<gene>
    <name evidence="10" type="ORF">EYB31_02305</name>
</gene>
<organism evidence="10 11">
    <name type="scientific">Paenibacillus thalictri</name>
    <dbReference type="NCBI Taxonomy" id="2527873"/>
    <lineage>
        <taxon>Bacteria</taxon>
        <taxon>Bacillati</taxon>
        <taxon>Bacillota</taxon>
        <taxon>Bacilli</taxon>
        <taxon>Bacillales</taxon>
        <taxon>Paenibacillaceae</taxon>
        <taxon>Paenibacillus</taxon>
    </lineage>
</organism>
<keyword evidence="3" id="KW-0309">Germination</keyword>
<dbReference type="PANTHER" id="PTHR35789">
    <property type="entry name" value="SPORE GERMINATION PROTEIN B3"/>
    <property type="match status" value="1"/>
</dbReference>
<proteinExistence type="inferred from homology"/>
<evidence type="ECO:0000256" key="6">
    <source>
        <dbReference type="ARBA" id="ARBA00023139"/>
    </source>
</evidence>
<dbReference type="Proteomes" id="UP000293142">
    <property type="component" value="Unassembled WGS sequence"/>
</dbReference>
<dbReference type="GO" id="GO:0009847">
    <property type="term" value="P:spore germination"/>
    <property type="evidence" value="ECO:0007669"/>
    <property type="project" value="InterPro"/>
</dbReference>
<comment type="caution">
    <text evidence="10">The sequence shown here is derived from an EMBL/GenBank/DDBJ whole genome shotgun (WGS) entry which is preliminary data.</text>
</comment>
<dbReference type="InterPro" id="IPR046953">
    <property type="entry name" value="Spore_GerAC-like_C"/>
</dbReference>
<dbReference type="RefSeq" id="WP_131011626.1">
    <property type="nucleotide sequence ID" value="NZ_SIRE01000002.1"/>
</dbReference>
<feature type="domain" description="Spore germination protein N-terminal" evidence="9">
    <location>
        <begin position="28"/>
        <end position="228"/>
    </location>
</feature>
<sequence length="410" mass="46173">MKSKLLTAPIKPLLIILLTVPYLTGCWDSLELDKRAVILGISVDKATDKTTSKESETSHLRGKFPAPEKELIRVTAQIALPGQIPLGPGEGGGSTVRGQTVWPIEVVGHTIDDALMNLQQQISSRLFFGHLRVIVVSEAIARSGLQDLNDYLRRNPEIRRTTWMLISKGDAANFMIATPRLGRLPTLYLLNTIDQATKMGKFPNDFLGIFWSNASKMGQEGYLPYIELEKKENVGISGIAYFKADKMVGVSKPLEIAAYMGIKGMNPAGYRSFVKVDGLSGTFNLYATRRQSRIRVSQENGRPTIDIQSFIEVNLEEKLNESVLVSSPDVLRKIEQADEKDAKKFYSDVIRQTQQYGTDVFGFGEYVRAKQPKYWREHVQTKEKWQEMYKDLSVHVDVTIKIRRIGMKAQ</sequence>
<dbReference type="InterPro" id="IPR008844">
    <property type="entry name" value="Spore_GerAC-like"/>
</dbReference>
<evidence type="ECO:0000259" key="9">
    <source>
        <dbReference type="Pfam" id="PF25198"/>
    </source>
</evidence>
<dbReference type="Pfam" id="PF05504">
    <property type="entry name" value="Spore_GerAC"/>
    <property type="match status" value="1"/>
</dbReference>
<dbReference type="Pfam" id="PF25198">
    <property type="entry name" value="Spore_GerAC_N"/>
    <property type="match status" value="1"/>
</dbReference>
<evidence type="ECO:0000256" key="1">
    <source>
        <dbReference type="ARBA" id="ARBA00004635"/>
    </source>
</evidence>
<evidence type="ECO:0000313" key="10">
    <source>
        <dbReference type="EMBL" id="TBL81841.1"/>
    </source>
</evidence>
<reference evidence="10 11" key="1">
    <citation type="submission" date="2019-02" db="EMBL/GenBank/DDBJ databases">
        <title>Paenibacillus sp. nov., isolated from surface-sterilized tissue of Thalictrum simplex L.</title>
        <authorList>
            <person name="Tuo L."/>
        </authorList>
    </citation>
    <scope>NUCLEOTIDE SEQUENCE [LARGE SCALE GENOMIC DNA]</scope>
    <source>
        <strain evidence="10 11">N2SHLJ1</strain>
    </source>
</reference>
<dbReference type="OrthoDB" id="9816067at2"/>
<keyword evidence="6" id="KW-0564">Palmitate</keyword>
<keyword evidence="7" id="KW-0449">Lipoprotein</keyword>
<dbReference type="GO" id="GO:0016020">
    <property type="term" value="C:membrane"/>
    <property type="evidence" value="ECO:0007669"/>
    <property type="project" value="UniProtKB-SubCell"/>
</dbReference>
<evidence type="ECO:0000256" key="2">
    <source>
        <dbReference type="ARBA" id="ARBA00007886"/>
    </source>
</evidence>
<dbReference type="Gene3D" id="3.30.300.210">
    <property type="entry name" value="Nutrient germinant receptor protein C, domain 3"/>
    <property type="match status" value="1"/>
</dbReference>
<dbReference type="InterPro" id="IPR057336">
    <property type="entry name" value="GerAC_N"/>
</dbReference>
<comment type="similarity">
    <text evidence="2">Belongs to the GerABKC lipoprotein family.</text>
</comment>
<dbReference type="EMBL" id="SIRE01000002">
    <property type="protein sequence ID" value="TBL81841.1"/>
    <property type="molecule type" value="Genomic_DNA"/>
</dbReference>
<keyword evidence="5" id="KW-0472">Membrane</keyword>
<keyword evidence="4" id="KW-0732">Signal</keyword>
<feature type="domain" description="Spore germination GerAC-like C-terminal" evidence="8">
    <location>
        <begin position="237"/>
        <end position="406"/>
    </location>
</feature>
<evidence type="ECO:0000256" key="7">
    <source>
        <dbReference type="ARBA" id="ARBA00023288"/>
    </source>
</evidence>
<evidence type="ECO:0000256" key="3">
    <source>
        <dbReference type="ARBA" id="ARBA00022544"/>
    </source>
</evidence>
<comment type="subcellular location">
    <subcellularLocation>
        <location evidence="1">Membrane</location>
        <topology evidence="1">Lipid-anchor</topology>
    </subcellularLocation>
</comment>
<dbReference type="PANTHER" id="PTHR35789:SF1">
    <property type="entry name" value="SPORE GERMINATION PROTEIN B3"/>
    <property type="match status" value="1"/>
</dbReference>
<dbReference type="NCBIfam" id="TIGR02887">
    <property type="entry name" value="spore_ger_x_C"/>
    <property type="match status" value="1"/>
</dbReference>
<keyword evidence="11" id="KW-1185">Reference proteome</keyword>